<evidence type="ECO:0000313" key="1">
    <source>
        <dbReference type="EMBL" id="LAA57183.1"/>
    </source>
</evidence>
<dbReference type="AlphaFoldDB" id="A0A2D4GBQ3"/>
<accession>A0A2D4GBQ3</accession>
<dbReference type="EMBL" id="IACJ01125582">
    <property type="protein sequence ID" value="LAA57183.1"/>
    <property type="molecule type" value="Transcribed_RNA"/>
</dbReference>
<protein>
    <submittedName>
        <fullName evidence="1">Uncharacterized protein</fullName>
    </submittedName>
</protein>
<organism evidence="1">
    <name type="scientific">Micrurus corallinus</name>
    <name type="common">Brazilian coral snake</name>
    <dbReference type="NCBI Taxonomy" id="54390"/>
    <lineage>
        <taxon>Eukaryota</taxon>
        <taxon>Metazoa</taxon>
        <taxon>Chordata</taxon>
        <taxon>Craniata</taxon>
        <taxon>Vertebrata</taxon>
        <taxon>Euteleostomi</taxon>
        <taxon>Lepidosauria</taxon>
        <taxon>Squamata</taxon>
        <taxon>Bifurcata</taxon>
        <taxon>Unidentata</taxon>
        <taxon>Episquamata</taxon>
        <taxon>Toxicofera</taxon>
        <taxon>Serpentes</taxon>
        <taxon>Colubroidea</taxon>
        <taxon>Elapidae</taxon>
        <taxon>Elapinae</taxon>
        <taxon>Micrurus</taxon>
    </lineage>
</organism>
<reference evidence="1" key="1">
    <citation type="submission" date="2017-07" db="EMBL/GenBank/DDBJ databases">
        <authorList>
            <person name="Mikheyev A."/>
            <person name="Grau M."/>
        </authorList>
    </citation>
    <scope>NUCLEOTIDE SEQUENCE</scope>
    <source>
        <tissue evidence="1">Venom_gland</tissue>
    </source>
</reference>
<sequence>MISAVFHSAYPESVEDFNLMKGGWTQSHTTWKLGEAIQFCSKGRGKKLGRDVKTVLGINPRERGPTPHQHQFLVPLTSVWPKATEILWTRSEVTLPVKHLKKNETSTGQVCEERLLAGK</sequence>
<reference evidence="1" key="2">
    <citation type="submission" date="2017-11" db="EMBL/GenBank/DDBJ databases">
        <title>Coralsnake Venomics: Analyses of Venom Gland Transcriptomes and Proteomes of Six Brazilian Taxa.</title>
        <authorList>
            <person name="Aird S.D."/>
            <person name="Jorge da Silva N."/>
            <person name="Qiu L."/>
            <person name="Villar-Briones A."/>
            <person name="Aparecida-Saddi V."/>
            <person name="Campos-Telles M.P."/>
            <person name="Grau M."/>
            <person name="Mikheyev A.S."/>
        </authorList>
    </citation>
    <scope>NUCLEOTIDE SEQUENCE</scope>
    <source>
        <tissue evidence="1">Venom_gland</tissue>
    </source>
</reference>
<name>A0A2D4GBQ3_MICCO</name>
<proteinExistence type="predicted"/>